<comment type="subunit">
    <text evidence="3">F-type ATPases have 2 components, CF(1) - the catalytic core - and CF(0) - the membrane proton channel.</text>
</comment>
<evidence type="ECO:0000256" key="6">
    <source>
        <dbReference type="ARBA" id="ARBA00022692"/>
    </source>
</evidence>
<evidence type="ECO:0000256" key="3">
    <source>
        <dbReference type="ARBA" id="ARBA00011291"/>
    </source>
</evidence>
<proteinExistence type="inferred from homology"/>
<dbReference type="GO" id="GO:0015078">
    <property type="term" value="F:proton transmembrane transporter activity"/>
    <property type="evidence" value="ECO:0007669"/>
    <property type="project" value="InterPro"/>
</dbReference>
<evidence type="ECO:0000256" key="12">
    <source>
        <dbReference type="RuleBase" id="RU003661"/>
    </source>
</evidence>
<dbReference type="RefSeq" id="YP_009509635.1">
    <property type="nucleotide sequence ID" value="NC_039112.1"/>
</dbReference>
<dbReference type="EMBL" id="MF457406">
    <property type="protein sequence ID" value="AUN45052.1"/>
    <property type="molecule type" value="Genomic_DNA"/>
</dbReference>
<evidence type="ECO:0000256" key="4">
    <source>
        <dbReference type="ARBA" id="ARBA00022448"/>
    </source>
</evidence>
<accession>A0A343S8S7</accession>
<protein>
    <recommendedName>
        <fullName evidence="12">ATP synthase complex subunit 8</fullName>
    </recommendedName>
</protein>
<dbReference type="InterPro" id="IPR001421">
    <property type="entry name" value="ATP8_metazoa"/>
</dbReference>
<keyword evidence="11 13" id="KW-0472">Membrane</keyword>
<keyword evidence="7 12" id="KW-0375">Hydrogen ion transport</keyword>
<evidence type="ECO:0000256" key="5">
    <source>
        <dbReference type="ARBA" id="ARBA00022547"/>
    </source>
</evidence>
<sequence>MPQMAPLMWLNLMIMFLISFMLFLIVNYFMFTPKKILSEDKLISSPNKTWKW</sequence>
<keyword evidence="5 12" id="KW-0138">CF(0)</keyword>
<keyword evidence="10 12" id="KW-0496">Mitochondrion</keyword>
<dbReference type="GO" id="GO:0031966">
    <property type="term" value="C:mitochondrial membrane"/>
    <property type="evidence" value="ECO:0007669"/>
    <property type="project" value="UniProtKB-SubCell"/>
</dbReference>
<evidence type="ECO:0000256" key="1">
    <source>
        <dbReference type="ARBA" id="ARBA00004304"/>
    </source>
</evidence>
<evidence type="ECO:0000256" key="13">
    <source>
        <dbReference type="SAM" id="Phobius"/>
    </source>
</evidence>
<evidence type="ECO:0000256" key="8">
    <source>
        <dbReference type="ARBA" id="ARBA00022989"/>
    </source>
</evidence>
<dbReference type="GO" id="GO:0015986">
    <property type="term" value="P:proton motive force-driven ATP synthesis"/>
    <property type="evidence" value="ECO:0007669"/>
    <property type="project" value="InterPro"/>
</dbReference>
<dbReference type="Pfam" id="PF00895">
    <property type="entry name" value="ATP-synt_8"/>
    <property type="match status" value="1"/>
</dbReference>
<keyword evidence="4 12" id="KW-0813">Transport</keyword>
<evidence type="ECO:0000313" key="14">
    <source>
        <dbReference type="EMBL" id="AUN45052.1"/>
    </source>
</evidence>
<keyword evidence="6 12" id="KW-0812">Transmembrane</keyword>
<evidence type="ECO:0000256" key="9">
    <source>
        <dbReference type="ARBA" id="ARBA00023065"/>
    </source>
</evidence>
<evidence type="ECO:0000256" key="2">
    <source>
        <dbReference type="ARBA" id="ARBA00008892"/>
    </source>
</evidence>
<name>A0A343S8S7_9EUCA</name>
<dbReference type="AlphaFoldDB" id="A0A343S8S7"/>
<evidence type="ECO:0000256" key="11">
    <source>
        <dbReference type="ARBA" id="ARBA00023136"/>
    </source>
</evidence>
<keyword evidence="8 13" id="KW-1133">Transmembrane helix</keyword>
<dbReference type="GO" id="GO:0045259">
    <property type="term" value="C:proton-transporting ATP synthase complex"/>
    <property type="evidence" value="ECO:0007669"/>
    <property type="project" value="UniProtKB-KW"/>
</dbReference>
<reference evidence="14" key="1">
    <citation type="journal article" date="2018" name="Mol. Phylogenet. Evol.">
        <title>ORDER within the chaos: Insights into phylogenetic relationships within the Anomura (Crustacea: Decapoda) from mitochondrial sequences and gene order rearrangements.</title>
        <authorList>
            <person name="Tan M.H."/>
            <person name="Gan H.M."/>
            <person name="Lee Y.P."/>
            <person name="Linton S."/>
            <person name="Grandjean F."/>
            <person name="Bartholomei-Santos M.L."/>
            <person name="Miller A.D."/>
            <person name="Austin C.M."/>
        </authorList>
    </citation>
    <scope>NUCLEOTIDE SEQUENCE</scope>
</reference>
<comment type="subcellular location">
    <subcellularLocation>
        <location evidence="1 12">Mitochondrion membrane</location>
        <topology evidence="1 12">Single-pass membrane protein</topology>
    </subcellularLocation>
</comment>
<evidence type="ECO:0000256" key="10">
    <source>
        <dbReference type="ARBA" id="ARBA00023128"/>
    </source>
</evidence>
<evidence type="ECO:0000256" key="7">
    <source>
        <dbReference type="ARBA" id="ARBA00022781"/>
    </source>
</evidence>
<feature type="transmembrane region" description="Helical" evidence="13">
    <location>
        <begin position="12"/>
        <end position="31"/>
    </location>
</feature>
<gene>
    <name evidence="14" type="primary">atp8</name>
</gene>
<dbReference type="GeneID" id="37621352"/>
<geneLocation type="mitochondrion" evidence="14"/>
<comment type="similarity">
    <text evidence="2 12">Belongs to the ATPase protein 8 family.</text>
</comment>
<organism evidence="14">
    <name type="scientific">Curtonida isos</name>
    <dbReference type="NCBI Taxonomy" id="814923"/>
    <lineage>
        <taxon>Eukaryota</taxon>
        <taxon>Metazoa</taxon>
        <taxon>Ecdysozoa</taxon>
        <taxon>Arthropoda</taxon>
        <taxon>Crustacea</taxon>
        <taxon>Multicrustacea</taxon>
        <taxon>Malacostraca</taxon>
        <taxon>Eumalacostraca</taxon>
        <taxon>Eucarida</taxon>
        <taxon>Decapoda</taxon>
        <taxon>Pleocyemata</taxon>
        <taxon>Anomura</taxon>
        <taxon>Galatheoidea</taxon>
        <taxon>Munididae</taxon>
        <taxon>Curtonida</taxon>
    </lineage>
</organism>
<keyword evidence="9 12" id="KW-0406">Ion transport</keyword>